<dbReference type="Pfam" id="PF20398">
    <property type="entry name" value="DUF6691"/>
    <property type="match status" value="1"/>
</dbReference>
<evidence type="ECO:0000313" key="2">
    <source>
        <dbReference type="EMBL" id="MBH0239205.1"/>
    </source>
</evidence>
<gene>
    <name evidence="2" type="ORF">I5731_15370</name>
</gene>
<reference evidence="2" key="1">
    <citation type="submission" date="2020-12" db="EMBL/GenBank/DDBJ databases">
        <title>Methylobrevis albus sp. nov., isolated from fresh water lack sediment.</title>
        <authorList>
            <person name="Zou Q."/>
        </authorList>
    </citation>
    <scope>NUCLEOTIDE SEQUENCE</scope>
    <source>
        <strain evidence="2">L22</strain>
    </source>
</reference>
<accession>A0A931I2U0</accession>
<protein>
    <submittedName>
        <fullName evidence="2">YeeE/YedE family protein</fullName>
    </submittedName>
</protein>
<name>A0A931I2U0_9HYPH</name>
<evidence type="ECO:0000313" key="3">
    <source>
        <dbReference type="Proteomes" id="UP000631694"/>
    </source>
</evidence>
<keyword evidence="1" id="KW-0812">Transmembrane</keyword>
<dbReference type="EMBL" id="JADZLT010000053">
    <property type="protein sequence ID" value="MBH0239205.1"/>
    <property type="molecule type" value="Genomic_DNA"/>
</dbReference>
<dbReference type="Proteomes" id="UP000631694">
    <property type="component" value="Unassembled WGS sequence"/>
</dbReference>
<keyword evidence="1" id="KW-0472">Membrane</keyword>
<evidence type="ECO:0000256" key="1">
    <source>
        <dbReference type="SAM" id="Phobius"/>
    </source>
</evidence>
<dbReference type="RefSeq" id="WP_197312290.1">
    <property type="nucleotide sequence ID" value="NZ_JADZLT010000053.1"/>
</dbReference>
<feature type="transmembrane region" description="Helical" evidence="1">
    <location>
        <begin position="98"/>
        <end position="124"/>
    </location>
</feature>
<keyword evidence="3" id="KW-1185">Reference proteome</keyword>
<proteinExistence type="predicted"/>
<sequence length="164" mass="16616">MTVAMLLRLAAVAAAGLACGAGIVIAGLLDSGRTRAFFDLAHATAFGWDDRLLAVAATAQLVGLVGIRLAQKRSRRPPIDAAADEIDAADADHADRRLVWGALLFGAGIGLAGVGPAIAVAGLGVAPLKAFAAVTASMLGMRVADSILQRLGSPARPEKRAARS</sequence>
<organism evidence="2 3">
    <name type="scientific">Methylobrevis albus</name>
    <dbReference type="NCBI Taxonomy" id="2793297"/>
    <lineage>
        <taxon>Bacteria</taxon>
        <taxon>Pseudomonadati</taxon>
        <taxon>Pseudomonadota</taxon>
        <taxon>Alphaproteobacteria</taxon>
        <taxon>Hyphomicrobiales</taxon>
        <taxon>Pleomorphomonadaceae</taxon>
        <taxon>Methylobrevis</taxon>
    </lineage>
</organism>
<dbReference type="AlphaFoldDB" id="A0A931I2U0"/>
<feature type="transmembrane region" description="Helical" evidence="1">
    <location>
        <begin position="52"/>
        <end position="70"/>
    </location>
</feature>
<comment type="caution">
    <text evidence="2">The sequence shown here is derived from an EMBL/GenBank/DDBJ whole genome shotgun (WGS) entry which is preliminary data.</text>
</comment>
<dbReference type="InterPro" id="IPR046513">
    <property type="entry name" value="DUF6691"/>
</dbReference>
<keyword evidence="1" id="KW-1133">Transmembrane helix</keyword>